<keyword evidence="8 14" id="KW-0472">Membrane</keyword>
<feature type="compositionally biased region" description="Low complexity" evidence="15">
    <location>
        <begin position="608"/>
        <end position="618"/>
    </location>
</feature>
<evidence type="ECO:0000256" key="10">
    <source>
        <dbReference type="ARBA" id="ARBA00023288"/>
    </source>
</evidence>
<keyword evidence="6 14" id="KW-0812">Transmembrane</keyword>
<evidence type="ECO:0000256" key="9">
    <source>
        <dbReference type="ARBA" id="ARBA00023139"/>
    </source>
</evidence>
<keyword evidence="4" id="KW-0597">Phosphoprotein</keyword>
<evidence type="ECO:0000256" key="1">
    <source>
        <dbReference type="ARBA" id="ARBA00004651"/>
    </source>
</evidence>
<feature type="transmembrane region" description="Helical" evidence="14">
    <location>
        <begin position="213"/>
        <end position="238"/>
    </location>
</feature>
<dbReference type="Proteomes" id="UP000529965">
    <property type="component" value="Unassembled WGS sequence"/>
</dbReference>
<sequence>MPAASGKRFKPSKYVPVSAAAIFLVGATTLFFAFTCPGLSLYVSPIIPAYNAVVFLFVLANFSMATFMDPGIFPRAEEDEDKEDDFRAPLYKTVEIKGIQVRMKWCATCRFYRPPRCSHCSVCDNCVEVRSCRGLLQPPAGQGAPGAPPHPAPSRQEFDHHCPWVNNCIGRRNYRYFFLFLLSLTTHIMGVFGFGLLYVLYQVEELSGVRMAVTMVVMCVAGLFFIPVAGLTGFHVVLVARGRTTNEQVTGKFRGGVNPFTNGCCKNVSRVLCSSPAPRYLGRPKAEQTVLVRPPFLRPEVSDGQITVKIMDNGIQTELKRTKSKGSLEVTESQSADAEPPPPPKPDLSRYTGLRTHLTLATTEDSSLLGKDSPPTPTMYKYRPGYSSSSSSAALPHSTSAKLSRVNSLKEPNSICDSGQKPSYRSEPSLEPESFRSPTFGKSFHFDPLSSGSRSSSLKSAQGTGFETGHLQSIRSEGTTSTSYKSLVNQTRNGSLSYDSLLTPSDSPDFESVQAGPEPEPPVGYTSPFLSARIAQQRETDLHGRFASAASPKHAAPREPSPVRYDNLSRHIVASIQEREKLLQQPQAPGREEDAGLADSGIQSTPGSSNAPRTSSSSDDSKRSPLGKNPLTRPALPRFGKPEPPPALRVRSLGSPDQPAAPHLGKSVSYSSQKTTSQAGGPETEEVALQPLLAPKDEVQMRTAYSKSNGQPKSLGSAPPGPGSVPLSSPTRGGVKKVSGVGGTTYEISV</sequence>
<accession>A0A7K7GLE5</accession>
<keyword evidence="11 14" id="KW-0012">Acyltransferase</keyword>
<keyword evidence="9" id="KW-0564">Palmitate</keyword>
<evidence type="ECO:0000313" key="18">
    <source>
        <dbReference type="Proteomes" id="UP000529965"/>
    </source>
</evidence>
<evidence type="ECO:0000313" key="17">
    <source>
        <dbReference type="EMBL" id="NWY70323.1"/>
    </source>
</evidence>
<organism evidence="17 18">
    <name type="scientific">Erithacus rubecula</name>
    <name type="common">European robin</name>
    <dbReference type="NCBI Taxonomy" id="37610"/>
    <lineage>
        <taxon>Eukaryota</taxon>
        <taxon>Metazoa</taxon>
        <taxon>Chordata</taxon>
        <taxon>Craniata</taxon>
        <taxon>Vertebrata</taxon>
        <taxon>Euteleostomi</taxon>
        <taxon>Archelosauria</taxon>
        <taxon>Archosauria</taxon>
        <taxon>Dinosauria</taxon>
        <taxon>Saurischia</taxon>
        <taxon>Theropoda</taxon>
        <taxon>Coelurosauria</taxon>
        <taxon>Aves</taxon>
        <taxon>Neognathae</taxon>
        <taxon>Neoaves</taxon>
        <taxon>Telluraves</taxon>
        <taxon>Australaves</taxon>
        <taxon>Passeriformes</taxon>
        <taxon>Turdidae</taxon>
        <taxon>Erithacus</taxon>
    </lineage>
</organism>
<comment type="similarity">
    <text evidence="12">Belongs to the DHHC palmitoyltransferase family. ERF2/ZDHHC9 subfamily.</text>
</comment>
<evidence type="ECO:0000256" key="15">
    <source>
        <dbReference type="SAM" id="MobiDB-lite"/>
    </source>
</evidence>
<evidence type="ECO:0000256" key="6">
    <source>
        <dbReference type="ARBA" id="ARBA00022692"/>
    </source>
</evidence>
<evidence type="ECO:0000256" key="7">
    <source>
        <dbReference type="ARBA" id="ARBA00022989"/>
    </source>
</evidence>
<reference evidence="17 18" key="1">
    <citation type="submission" date="2019-09" db="EMBL/GenBank/DDBJ databases">
        <title>Bird 10,000 Genomes (B10K) Project - Family phase.</title>
        <authorList>
            <person name="Zhang G."/>
        </authorList>
    </citation>
    <scope>NUCLEOTIDE SEQUENCE [LARGE SCALE GENOMIC DNA]</scope>
    <source>
        <strain evidence="17">OUT-0015</strain>
        <tissue evidence="17">Blood</tissue>
    </source>
</reference>
<feature type="compositionally biased region" description="Polar residues" evidence="15">
    <location>
        <begin position="461"/>
        <end position="483"/>
    </location>
</feature>
<keyword evidence="10" id="KW-0449">Lipoprotein</keyword>
<feature type="compositionally biased region" description="Low complexity" evidence="15">
    <location>
        <begin position="387"/>
        <end position="401"/>
    </location>
</feature>
<comment type="subcellular location">
    <subcellularLocation>
        <location evidence="1">Cell membrane</location>
        <topology evidence="1">Multi-pass membrane protein</topology>
    </subcellularLocation>
</comment>
<evidence type="ECO:0000259" key="16">
    <source>
        <dbReference type="Pfam" id="PF01529"/>
    </source>
</evidence>
<dbReference type="Pfam" id="PF01529">
    <property type="entry name" value="DHHC"/>
    <property type="match status" value="1"/>
</dbReference>
<keyword evidence="2" id="KW-1003">Cell membrane</keyword>
<evidence type="ECO:0000256" key="11">
    <source>
        <dbReference type="ARBA" id="ARBA00023315"/>
    </source>
</evidence>
<evidence type="ECO:0000256" key="2">
    <source>
        <dbReference type="ARBA" id="ARBA00022475"/>
    </source>
</evidence>
<evidence type="ECO:0000256" key="8">
    <source>
        <dbReference type="ARBA" id="ARBA00023136"/>
    </source>
</evidence>
<feature type="non-terminal residue" evidence="17">
    <location>
        <position position="1"/>
    </location>
</feature>
<dbReference type="PANTHER" id="PTHR12349:SF3">
    <property type="entry name" value="PALMITOYLTRANSFERASE ZDHHC5"/>
    <property type="match status" value="1"/>
</dbReference>
<feature type="transmembrane region" description="Helical" evidence="14">
    <location>
        <begin position="21"/>
        <end position="43"/>
    </location>
</feature>
<gene>
    <name evidence="17" type="primary">Zdhhc5</name>
    <name evidence="17" type="ORF">ERIRUB_R01504</name>
</gene>
<evidence type="ECO:0000256" key="13">
    <source>
        <dbReference type="ARBA" id="ARBA00047790"/>
    </source>
</evidence>
<feature type="compositionally biased region" description="Low complexity" evidence="15">
    <location>
        <begin position="714"/>
        <end position="730"/>
    </location>
</feature>
<feature type="non-terminal residue" evidence="17">
    <location>
        <position position="750"/>
    </location>
</feature>
<evidence type="ECO:0000256" key="14">
    <source>
        <dbReference type="RuleBase" id="RU079119"/>
    </source>
</evidence>
<feature type="domain" description="Palmitoyltransferase DHHC" evidence="16">
    <location>
        <begin position="157"/>
        <end position="250"/>
    </location>
</feature>
<evidence type="ECO:0000256" key="12">
    <source>
        <dbReference type="ARBA" id="ARBA00023463"/>
    </source>
</evidence>
<dbReference type="GO" id="GO:0019706">
    <property type="term" value="F:protein-cysteine S-palmitoyltransferase activity"/>
    <property type="evidence" value="ECO:0007669"/>
    <property type="project" value="UniProtKB-EC"/>
</dbReference>
<evidence type="ECO:0000256" key="4">
    <source>
        <dbReference type="ARBA" id="ARBA00022553"/>
    </source>
</evidence>
<evidence type="ECO:0000256" key="5">
    <source>
        <dbReference type="ARBA" id="ARBA00022679"/>
    </source>
</evidence>
<feature type="compositionally biased region" description="Low complexity" evidence="15">
    <location>
        <begin position="450"/>
        <end position="460"/>
    </location>
</feature>
<dbReference type="GO" id="GO:0005886">
    <property type="term" value="C:plasma membrane"/>
    <property type="evidence" value="ECO:0007669"/>
    <property type="project" value="UniProtKB-SubCell"/>
</dbReference>
<feature type="region of interest" description="Disordered" evidence="15">
    <location>
        <begin position="577"/>
        <end position="750"/>
    </location>
</feature>
<comment type="caution">
    <text evidence="17">The sequence shown here is derived from an EMBL/GenBank/DDBJ whole genome shotgun (WGS) entry which is preliminary data.</text>
</comment>
<feature type="region of interest" description="Disordered" evidence="15">
    <location>
        <begin position="318"/>
        <end position="483"/>
    </location>
</feature>
<dbReference type="InterPro" id="IPR001594">
    <property type="entry name" value="Palmitoyltrfase_DHHC"/>
</dbReference>
<keyword evidence="7 14" id="KW-1133">Transmembrane helix</keyword>
<keyword evidence="5 14" id="KW-0808">Transferase</keyword>
<feature type="compositionally biased region" description="Polar residues" evidence="15">
    <location>
        <begin position="668"/>
        <end position="679"/>
    </location>
</feature>
<dbReference type="EC" id="2.3.1.225" evidence="14"/>
<comment type="domain">
    <text evidence="14">The DHHC domain is required for palmitoyltransferase activity.</text>
</comment>
<dbReference type="PROSITE" id="PS50216">
    <property type="entry name" value="DHHC"/>
    <property type="match status" value="1"/>
</dbReference>
<name>A0A7K7GLE5_ERIRU</name>
<dbReference type="EMBL" id="VZSK01001332">
    <property type="protein sequence ID" value="NWY70323.1"/>
    <property type="molecule type" value="Genomic_DNA"/>
</dbReference>
<feature type="compositionally biased region" description="Polar residues" evidence="15">
    <location>
        <begin position="703"/>
        <end position="712"/>
    </location>
</feature>
<dbReference type="AlphaFoldDB" id="A0A7K7GLE5"/>
<feature type="compositionally biased region" description="Polar residues" evidence="15">
    <location>
        <begin position="495"/>
        <end position="506"/>
    </location>
</feature>
<evidence type="ECO:0000256" key="3">
    <source>
        <dbReference type="ARBA" id="ARBA00022481"/>
    </source>
</evidence>
<proteinExistence type="inferred from homology"/>
<protein>
    <recommendedName>
        <fullName evidence="14">Palmitoyltransferase</fullName>
        <ecNumber evidence="14">2.3.1.225</ecNumber>
    </recommendedName>
</protein>
<feature type="transmembrane region" description="Helical" evidence="14">
    <location>
        <begin position="176"/>
        <end position="201"/>
    </location>
</feature>
<dbReference type="PANTHER" id="PTHR12349">
    <property type="entry name" value="ANKYRIN REPEAT AND LEM DOMAIN-CONTAINING PROTEIN 2"/>
    <property type="match status" value="1"/>
</dbReference>
<comment type="catalytic activity">
    <reaction evidence="13">
        <text>L-cysteinyl-[protein] + hexadecanoyl-CoA = S-hexadecanoyl-L-cysteinyl-[protein] + CoA</text>
        <dbReference type="Rhea" id="RHEA:36683"/>
        <dbReference type="Rhea" id="RHEA-COMP:10131"/>
        <dbReference type="Rhea" id="RHEA-COMP:11032"/>
        <dbReference type="ChEBI" id="CHEBI:29950"/>
        <dbReference type="ChEBI" id="CHEBI:57287"/>
        <dbReference type="ChEBI" id="CHEBI:57379"/>
        <dbReference type="ChEBI" id="CHEBI:74151"/>
        <dbReference type="EC" id="2.3.1.225"/>
    </reaction>
    <physiologicalReaction direction="left-to-right" evidence="13">
        <dbReference type="Rhea" id="RHEA:36684"/>
    </physiologicalReaction>
</comment>
<keyword evidence="3" id="KW-0488">Methylation</keyword>
<feature type="region of interest" description="Disordered" evidence="15">
    <location>
        <begin position="495"/>
        <end position="564"/>
    </location>
</feature>
<keyword evidence="18" id="KW-1185">Reference proteome</keyword>
<feature type="compositionally biased region" description="Polar residues" evidence="15">
    <location>
        <begin position="405"/>
        <end position="423"/>
    </location>
</feature>
<feature type="transmembrane region" description="Helical" evidence="14">
    <location>
        <begin position="49"/>
        <end position="68"/>
    </location>
</feature>